<feature type="compositionally biased region" description="Polar residues" evidence="1">
    <location>
        <begin position="120"/>
        <end position="130"/>
    </location>
</feature>
<feature type="region of interest" description="Disordered" evidence="1">
    <location>
        <begin position="79"/>
        <end position="130"/>
    </location>
</feature>
<dbReference type="PATRIC" id="fig|106592.7.peg.5667"/>
<name>A0A0L8BYS2_ENSAD</name>
<accession>A0A0L8BYS2</accession>
<comment type="caution">
    <text evidence="2">The sequence shown here is derived from an EMBL/GenBank/DDBJ whole genome shotgun (WGS) entry which is preliminary data.</text>
</comment>
<evidence type="ECO:0000256" key="1">
    <source>
        <dbReference type="SAM" id="MobiDB-lite"/>
    </source>
</evidence>
<dbReference type="AlphaFoldDB" id="A0A0L8BYS2"/>
<protein>
    <submittedName>
        <fullName evidence="2">Uncharacterized protein</fullName>
    </submittedName>
</protein>
<evidence type="ECO:0000313" key="3">
    <source>
        <dbReference type="Proteomes" id="UP000037425"/>
    </source>
</evidence>
<dbReference type="EMBL" id="LGAP01000004">
    <property type="protein sequence ID" value="KOF19846.1"/>
    <property type="molecule type" value="Genomic_DNA"/>
</dbReference>
<organism evidence="2 3">
    <name type="scientific">Ensifer adhaerens</name>
    <name type="common">Sinorhizobium morelense</name>
    <dbReference type="NCBI Taxonomy" id="106592"/>
    <lineage>
        <taxon>Bacteria</taxon>
        <taxon>Pseudomonadati</taxon>
        <taxon>Pseudomonadota</taxon>
        <taxon>Alphaproteobacteria</taxon>
        <taxon>Hyphomicrobiales</taxon>
        <taxon>Rhizobiaceae</taxon>
        <taxon>Sinorhizobium/Ensifer group</taxon>
        <taxon>Ensifer</taxon>
    </lineage>
</organism>
<gene>
    <name evidence="2" type="ORF">AC244_10750</name>
</gene>
<dbReference type="Proteomes" id="UP000037425">
    <property type="component" value="Unassembled WGS sequence"/>
</dbReference>
<proteinExistence type="predicted"/>
<sequence>MVPEALSPRRGDATLGSSWKADGASLDTRRFALQIQSGNAGAPTLTERMRDGQTLYVLTLTLADAERLRDMQERIAATKGAEAKGRGSLASVSPAVAGPVRSPLTRRSRSMPGYAPAPTKATSRSCRGWI</sequence>
<feature type="region of interest" description="Disordered" evidence="1">
    <location>
        <begin position="1"/>
        <end position="20"/>
    </location>
</feature>
<reference evidence="3" key="1">
    <citation type="submission" date="2015-07" db="EMBL/GenBank/DDBJ databases">
        <title>Whole genome sequence of an Ensifer adhaerens strain isolated from a cave pool in the Wind Cave National Park.</title>
        <authorList>
            <person name="Eng W.W.H."/>
            <person name="Gan H.M."/>
            <person name="Barton H.A."/>
            <person name="Savka M.A."/>
        </authorList>
    </citation>
    <scope>NUCLEOTIDE SEQUENCE [LARGE SCALE GENOMIC DNA]</scope>
    <source>
        <strain evidence="3">SD006</strain>
    </source>
</reference>
<evidence type="ECO:0000313" key="2">
    <source>
        <dbReference type="EMBL" id="KOF19846.1"/>
    </source>
</evidence>